<organism evidence="4 5">
    <name type="scientific">Pseudonocardia parietis</name>
    <dbReference type="NCBI Taxonomy" id="570936"/>
    <lineage>
        <taxon>Bacteria</taxon>
        <taxon>Bacillati</taxon>
        <taxon>Actinomycetota</taxon>
        <taxon>Actinomycetes</taxon>
        <taxon>Pseudonocardiales</taxon>
        <taxon>Pseudonocardiaceae</taxon>
        <taxon>Pseudonocardia</taxon>
    </lineage>
</organism>
<feature type="chain" id="PRO_5045521094" description="Glycoprotein" evidence="3">
    <location>
        <begin position="25"/>
        <end position="730"/>
    </location>
</feature>
<dbReference type="InterPro" id="IPR046112">
    <property type="entry name" value="DUF6049"/>
</dbReference>
<evidence type="ECO:0000256" key="1">
    <source>
        <dbReference type="SAM" id="MobiDB-lite"/>
    </source>
</evidence>
<reference evidence="4 5" key="1">
    <citation type="submission" date="2021-03" db="EMBL/GenBank/DDBJ databases">
        <title>Sequencing the genomes of 1000 actinobacteria strains.</title>
        <authorList>
            <person name="Klenk H.-P."/>
        </authorList>
    </citation>
    <scope>NUCLEOTIDE SEQUENCE [LARGE SCALE GENOMIC DNA]</scope>
    <source>
        <strain evidence="4 5">DSM 45256</strain>
    </source>
</reference>
<evidence type="ECO:0008006" key="6">
    <source>
        <dbReference type="Google" id="ProtNLM"/>
    </source>
</evidence>
<dbReference type="RefSeq" id="WP_210024856.1">
    <property type="nucleotide sequence ID" value="NZ_JAGINU010000001.1"/>
</dbReference>
<dbReference type="Proteomes" id="UP001519295">
    <property type="component" value="Unassembled WGS sequence"/>
</dbReference>
<keyword evidence="2" id="KW-0812">Transmembrane</keyword>
<keyword evidence="3" id="KW-0732">Signal</keyword>
<feature type="transmembrane region" description="Helical" evidence="2">
    <location>
        <begin position="672"/>
        <end position="693"/>
    </location>
</feature>
<feature type="region of interest" description="Disordered" evidence="1">
    <location>
        <begin position="702"/>
        <end position="730"/>
    </location>
</feature>
<evidence type="ECO:0000256" key="2">
    <source>
        <dbReference type="SAM" id="Phobius"/>
    </source>
</evidence>
<protein>
    <recommendedName>
        <fullName evidence="6">Glycoprotein</fullName>
    </recommendedName>
</protein>
<name>A0ABS4VLS1_9PSEU</name>
<evidence type="ECO:0000313" key="4">
    <source>
        <dbReference type="EMBL" id="MBP2364855.1"/>
    </source>
</evidence>
<keyword evidence="5" id="KW-1185">Reference proteome</keyword>
<keyword evidence="2" id="KW-0472">Membrane</keyword>
<proteinExistence type="predicted"/>
<dbReference type="Pfam" id="PF19516">
    <property type="entry name" value="DUF6049"/>
    <property type="match status" value="1"/>
</dbReference>
<accession>A0ABS4VLS1</accession>
<comment type="caution">
    <text evidence="4">The sequence shown here is derived from an EMBL/GenBank/DDBJ whole genome shotgun (WGS) entry which is preliminary data.</text>
</comment>
<evidence type="ECO:0000313" key="5">
    <source>
        <dbReference type="Proteomes" id="UP001519295"/>
    </source>
</evidence>
<keyword evidence="2" id="KW-1133">Transmembrane helix</keyword>
<evidence type="ECO:0000256" key="3">
    <source>
        <dbReference type="SAM" id="SignalP"/>
    </source>
</evidence>
<sequence length="730" mass="73171">MSRVAALVAIVLVALMGTLAPALAPAPAAAQEPPPAPVRLDIATMSPRVVTAAGPPELVLTGSVVNTGPGPVEGLSLRVQRGTAVADESALRSAWGGEASADDAVPPFAELGPLAPEESVPFRYTVPLTGSPDTSLALPGPGTYPLLVNLNGSVDGSPSRLAGIHTTLPVSSLPGSPPAQPPAATPVTMLYPITAAPRRIPPVPGQTPVLTDDGLATSFATGGRLRGLVEALSTGAPPGSPARGALCLAIDPELVATAAAMRGGYEVVTGSDGSTAPGRGAQAAAEWLTELQSAARGTCVLALPPSDADLVALVRGGEADLARTTLAQGRDALAAELGTTVLDDVVWPTDGVIDEPTLAALGGDTRFVLSSDGVSSPRTSGVVRLGGGSDPGRAVLSDPLLTEAATGPAGGDPGGQDLAGALAFRAGSDEGAGPLLVAPGHRWAADGEAAAGVLSAMSALIEDGGLVPVGLPGLATEPDPGGDTTRLFYPPQAGSAEIPGPVVDTIAEQVRSIEGLRGAAEARTGVGADPAEVFDPLVRATLRAASSWWRGDPARSRQEAGIVTDRIEQIRGSVRVVEPPSPYSLGTSDAPLLVSVANGLPVTMNVRVVLSSTTGLRVAPIPVQAVPPLGRVQVRVSAQVTRSGQFSVDAGLRTPDGAELGPDTRLRVRSTVYGTVTVWLTAGAGAVLVVLVARRIVRRIRSTGDSGAPPDTSHPDSGVPARSPGPPTAG</sequence>
<feature type="signal peptide" evidence="3">
    <location>
        <begin position="1"/>
        <end position="24"/>
    </location>
</feature>
<gene>
    <name evidence="4" type="ORF">JOF36_000551</name>
</gene>
<dbReference type="EMBL" id="JAGINU010000001">
    <property type="protein sequence ID" value="MBP2364855.1"/>
    <property type="molecule type" value="Genomic_DNA"/>
</dbReference>